<dbReference type="SMART" id="SM01232">
    <property type="entry name" value="H2TH"/>
    <property type="match status" value="1"/>
</dbReference>
<keyword evidence="4 15" id="KW-0479">Metal-binding</keyword>
<proteinExistence type="inferred from homology"/>
<dbReference type="PATRIC" id="fig|698758.3.peg.935"/>
<evidence type="ECO:0000313" key="19">
    <source>
        <dbReference type="Proteomes" id="UP000006294"/>
    </source>
</evidence>
<dbReference type="PANTHER" id="PTHR22993">
    <property type="entry name" value="FORMAMIDOPYRIMIDINE-DNA GLYCOSYLASE"/>
    <property type="match status" value="1"/>
</dbReference>
<keyword evidence="10 15" id="KW-0234">DNA repair</keyword>
<dbReference type="GO" id="GO:0140078">
    <property type="term" value="F:class I DNA-(apurinic or apyrimidinic site) endonuclease activity"/>
    <property type="evidence" value="ECO:0007669"/>
    <property type="project" value="UniProtKB-EC"/>
</dbReference>
<dbReference type="SMART" id="SM00898">
    <property type="entry name" value="Fapy_DNA_glyco"/>
    <property type="match status" value="1"/>
</dbReference>
<organism evidence="18 19">
    <name type="scientific">Amphibacillus xylanus (strain ATCC 51415 / DSM 6626 / JCM 7361 / LMG 17667 / NBRC 15112 / Ep01)</name>
    <dbReference type="NCBI Taxonomy" id="698758"/>
    <lineage>
        <taxon>Bacteria</taxon>
        <taxon>Bacillati</taxon>
        <taxon>Bacillota</taxon>
        <taxon>Bacilli</taxon>
        <taxon>Bacillales</taxon>
        <taxon>Bacillaceae</taxon>
        <taxon>Amphibacillus</taxon>
    </lineage>
</organism>
<feature type="binding site" evidence="15">
    <location>
        <position position="112"/>
    </location>
    <ligand>
        <name>DNA</name>
        <dbReference type="ChEBI" id="CHEBI:16991"/>
    </ligand>
</feature>
<sequence>MPELPEVETVRQTLLKLVKDEVITSVDVFWPKIIKKPDDVSIFKQLLIGQSIKDINRKGKFLIFELDHYSLVSHLRMEGKYGIYPKEAIKDKHTHVIFNFESGRSLHYHDVRKFGTMHLFNKGEAHLELPLAKVGPDPFEPGYLFEDIYPKIKKSSRAIKNILLDQTIISGLGNIYVDETLFRAKIHPLRQGTSLSETEVQFILKEAKDTLREAVKQGGTTIRSYTNSLGEIGLFQQELYVYGQTGEPCKTCGSEIEKFKVSNRGTHICPSCQLIS</sequence>
<reference evidence="18 19" key="1">
    <citation type="submission" date="2011-01" db="EMBL/GenBank/DDBJ databases">
        <title>Whole genome sequence of Amphibacillus xylinus NBRC 15112.</title>
        <authorList>
            <person name="Nakazawa H."/>
            <person name="Katano Y."/>
            <person name="Nakamura S."/>
            <person name="Sasagawa M."/>
            <person name="Fukada J."/>
            <person name="Arai T."/>
            <person name="Sasakura N."/>
            <person name="Mochizuki D."/>
            <person name="Hosoyama A."/>
            <person name="Harada K."/>
            <person name="Horikawa H."/>
            <person name="Kato Y."/>
            <person name="Harada T."/>
            <person name="Sasaki K."/>
            <person name="Sekiguchi M."/>
            <person name="Hodoyama M."/>
            <person name="Nishiko R."/>
            <person name="Narita H."/>
            <person name="Hanamaki A."/>
            <person name="Hata C."/>
            <person name="Konno Y."/>
            <person name="Niimura Y."/>
            <person name="Yamazaki S."/>
            <person name="Fujita N."/>
        </authorList>
    </citation>
    <scope>NUCLEOTIDE SEQUENCE [LARGE SCALE GENOMIC DNA]</scope>
    <source>
        <strain evidence="19">ATCC 51415 / DSM 6626 / JCM 7361 / LMG 17667 / NBRC 15112 / Ep01</strain>
    </source>
</reference>
<evidence type="ECO:0000256" key="14">
    <source>
        <dbReference type="ARBA" id="ARBA00044632"/>
    </source>
</evidence>
<keyword evidence="6 15" id="KW-0863">Zinc-finger</keyword>
<dbReference type="RefSeq" id="WP_015009677.1">
    <property type="nucleotide sequence ID" value="NC_018704.1"/>
</dbReference>
<keyword evidence="9 15" id="KW-0238">DNA-binding</keyword>
<dbReference type="InterPro" id="IPR010979">
    <property type="entry name" value="Ribosomal_uS13-like_H2TH"/>
</dbReference>
<dbReference type="Pfam" id="PF01149">
    <property type="entry name" value="Fapy_DNA_glyco"/>
    <property type="match status" value="1"/>
</dbReference>
<dbReference type="SUPFAM" id="SSF81624">
    <property type="entry name" value="N-terminal domain of MutM-like DNA repair proteins"/>
    <property type="match status" value="1"/>
</dbReference>
<comment type="similarity">
    <text evidence="2 15">Belongs to the FPG family.</text>
</comment>
<keyword evidence="5 15" id="KW-0227">DNA damage</keyword>
<keyword evidence="13 15" id="KW-0326">Glycosidase</keyword>
<comment type="cofactor">
    <cofactor evidence="15">
        <name>Zn(2+)</name>
        <dbReference type="ChEBI" id="CHEBI:29105"/>
    </cofactor>
    <text evidence="15">Binds 1 zinc ion per subunit.</text>
</comment>
<comment type="catalytic activity">
    <reaction evidence="1 15">
        <text>Hydrolysis of DNA containing ring-opened 7-methylguanine residues, releasing 2,6-diamino-4-hydroxy-5-(N-methyl)formamidopyrimidine.</text>
        <dbReference type="EC" id="3.2.2.23"/>
    </reaction>
</comment>
<dbReference type="PANTHER" id="PTHR22993:SF9">
    <property type="entry name" value="FORMAMIDOPYRIMIDINE-DNA GLYCOSYLASE"/>
    <property type="match status" value="1"/>
</dbReference>
<feature type="active site" description="Schiff-base intermediate with DNA" evidence="15">
    <location>
        <position position="2"/>
    </location>
</feature>
<comment type="catalytic activity">
    <reaction evidence="14 15">
        <text>2'-deoxyribonucleotide-(2'-deoxyribose 5'-phosphate)-2'-deoxyribonucleotide-DNA = a 3'-end 2'-deoxyribonucleotide-(2,3-dehydro-2,3-deoxyribose 5'-phosphate)-DNA + a 5'-end 5'-phospho-2'-deoxyribonucleoside-DNA + H(+)</text>
        <dbReference type="Rhea" id="RHEA:66592"/>
        <dbReference type="Rhea" id="RHEA-COMP:13180"/>
        <dbReference type="Rhea" id="RHEA-COMP:16897"/>
        <dbReference type="Rhea" id="RHEA-COMP:17067"/>
        <dbReference type="ChEBI" id="CHEBI:15378"/>
        <dbReference type="ChEBI" id="CHEBI:136412"/>
        <dbReference type="ChEBI" id="CHEBI:157695"/>
        <dbReference type="ChEBI" id="CHEBI:167181"/>
        <dbReference type="EC" id="4.2.99.18"/>
    </reaction>
</comment>
<evidence type="ECO:0000256" key="3">
    <source>
        <dbReference type="ARBA" id="ARBA00011245"/>
    </source>
</evidence>
<feature type="active site" description="Proton donor; for beta-elimination activity" evidence="15">
    <location>
        <position position="60"/>
    </location>
</feature>
<keyword evidence="11 15" id="KW-0456">Lyase</keyword>
<dbReference type="PROSITE" id="PS51066">
    <property type="entry name" value="ZF_FPG_2"/>
    <property type="match status" value="1"/>
</dbReference>
<dbReference type="GO" id="GO:0034039">
    <property type="term" value="F:8-oxo-7,8-dihydroguanine DNA N-glycosylase activity"/>
    <property type="evidence" value="ECO:0007669"/>
    <property type="project" value="TreeGrafter"/>
</dbReference>
<dbReference type="SUPFAM" id="SSF57716">
    <property type="entry name" value="Glucocorticoid receptor-like (DNA-binding domain)"/>
    <property type="match status" value="1"/>
</dbReference>
<dbReference type="NCBIfam" id="TIGR00577">
    <property type="entry name" value="fpg"/>
    <property type="match status" value="1"/>
</dbReference>
<dbReference type="GO" id="GO:0003684">
    <property type="term" value="F:damaged DNA binding"/>
    <property type="evidence" value="ECO:0007669"/>
    <property type="project" value="InterPro"/>
</dbReference>
<dbReference type="GO" id="GO:0008270">
    <property type="term" value="F:zinc ion binding"/>
    <property type="evidence" value="ECO:0007669"/>
    <property type="project" value="UniProtKB-UniRule"/>
</dbReference>
<dbReference type="GO" id="GO:0006284">
    <property type="term" value="P:base-excision repair"/>
    <property type="evidence" value="ECO:0007669"/>
    <property type="project" value="InterPro"/>
</dbReference>
<dbReference type="CDD" id="cd08966">
    <property type="entry name" value="EcFpg-like_N"/>
    <property type="match status" value="1"/>
</dbReference>
<dbReference type="InterPro" id="IPR010663">
    <property type="entry name" value="Znf_FPG/IleRS"/>
</dbReference>
<dbReference type="FunFam" id="1.10.8.50:FF:000003">
    <property type="entry name" value="Formamidopyrimidine-DNA glycosylase"/>
    <property type="match status" value="1"/>
</dbReference>
<dbReference type="InterPro" id="IPR012319">
    <property type="entry name" value="FPG_cat"/>
</dbReference>
<evidence type="ECO:0000256" key="10">
    <source>
        <dbReference type="ARBA" id="ARBA00023204"/>
    </source>
</evidence>
<dbReference type="HOGENOM" id="CLU_038423_1_3_9"/>
<evidence type="ECO:0000256" key="8">
    <source>
        <dbReference type="ARBA" id="ARBA00022833"/>
    </source>
</evidence>
<dbReference type="InterPro" id="IPR015887">
    <property type="entry name" value="DNA_glyclase_Znf_dom_DNA_BS"/>
</dbReference>
<evidence type="ECO:0000256" key="12">
    <source>
        <dbReference type="ARBA" id="ARBA00023268"/>
    </source>
</evidence>
<evidence type="ECO:0000256" key="15">
    <source>
        <dbReference type="HAMAP-Rule" id="MF_00103"/>
    </source>
</evidence>
<comment type="subunit">
    <text evidence="3 15">Monomer.</text>
</comment>
<dbReference type="FunFam" id="3.20.190.10:FF:000001">
    <property type="entry name" value="Formamidopyrimidine-DNA glycosylase"/>
    <property type="match status" value="1"/>
</dbReference>
<dbReference type="PROSITE" id="PS51068">
    <property type="entry name" value="FPG_CAT"/>
    <property type="match status" value="1"/>
</dbReference>
<evidence type="ECO:0000256" key="6">
    <source>
        <dbReference type="ARBA" id="ARBA00022771"/>
    </source>
</evidence>
<feature type="domain" description="FPG-type" evidence="16">
    <location>
        <begin position="240"/>
        <end position="274"/>
    </location>
</feature>
<feature type="active site" description="Proton donor" evidence="15">
    <location>
        <position position="3"/>
    </location>
</feature>
<dbReference type="InterPro" id="IPR015886">
    <property type="entry name" value="H2TH_FPG"/>
</dbReference>
<dbReference type="PROSITE" id="PS01242">
    <property type="entry name" value="ZF_FPG_1"/>
    <property type="match status" value="1"/>
</dbReference>
<dbReference type="eggNOG" id="COG0266">
    <property type="taxonomic scope" value="Bacteria"/>
</dbReference>
<dbReference type="Pfam" id="PF06827">
    <property type="entry name" value="zf-FPG_IleRS"/>
    <property type="match status" value="1"/>
</dbReference>
<evidence type="ECO:0000256" key="9">
    <source>
        <dbReference type="ARBA" id="ARBA00023125"/>
    </source>
</evidence>
<feature type="domain" description="Formamidopyrimidine-DNA glycosylase catalytic" evidence="17">
    <location>
        <begin position="2"/>
        <end position="115"/>
    </location>
</feature>
<dbReference type="OrthoDB" id="9800855at2"/>
<evidence type="ECO:0000259" key="17">
    <source>
        <dbReference type="PROSITE" id="PS51068"/>
    </source>
</evidence>
<dbReference type="Pfam" id="PF06831">
    <property type="entry name" value="H2TH"/>
    <property type="match status" value="1"/>
</dbReference>
<protein>
    <recommendedName>
        <fullName evidence="15">Formamidopyrimidine-DNA glycosylase</fullName>
        <shortName evidence="15">Fapy-DNA glycosylase</shortName>
        <ecNumber evidence="15">3.2.2.23</ecNumber>
    </recommendedName>
    <alternativeName>
        <fullName evidence="15">DNA-(apurinic or apyrimidinic site) lyase MutM</fullName>
        <shortName evidence="15">AP lyase MutM</shortName>
        <ecNumber evidence="15">4.2.99.18</ecNumber>
    </alternativeName>
</protein>
<accession>K0J1T1</accession>
<dbReference type="EMBL" id="AP012050">
    <property type="protein sequence ID" value="BAM47072.1"/>
    <property type="molecule type" value="Genomic_DNA"/>
</dbReference>
<dbReference type="InterPro" id="IPR000214">
    <property type="entry name" value="Znf_DNA_glyclase/AP_lyase"/>
</dbReference>
<dbReference type="Proteomes" id="UP000006294">
    <property type="component" value="Chromosome"/>
</dbReference>
<evidence type="ECO:0000256" key="11">
    <source>
        <dbReference type="ARBA" id="ARBA00023239"/>
    </source>
</evidence>
<gene>
    <name evidence="15 18" type="primary">mutM</name>
    <name evidence="15 18" type="synonym">fpg</name>
    <name evidence="18" type="ordered locus">AXY_09400</name>
</gene>
<comment type="function">
    <text evidence="15">Involved in base excision repair of DNA damaged by oxidation or by mutagenic agents. Acts as DNA glycosylase that recognizes and removes damaged bases. Has a preference for oxidized purines, such as 7,8-dihydro-8-oxoguanine (8-oxoG). Has AP (apurinic/apyrimidinic) lyase activity and introduces nicks in the DNA strand. Cleaves the DNA backbone by beta-delta elimination to generate a single-strand break at the site of the removed base with both 3'- and 5'-phosphates.</text>
</comment>
<keyword evidence="12 15" id="KW-0511">Multifunctional enzyme</keyword>
<keyword evidence="8 15" id="KW-0862">Zinc</keyword>
<dbReference type="NCBIfam" id="NF002211">
    <property type="entry name" value="PRK01103.1"/>
    <property type="match status" value="1"/>
</dbReference>
<dbReference type="HAMAP" id="MF_00103">
    <property type="entry name" value="Fapy_DNA_glycosyl"/>
    <property type="match status" value="1"/>
</dbReference>
<dbReference type="InterPro" id="IPR035937">
    <property type="entry name" value="FPG_N"/>
</dbReference>
<evidence type="ECO:0000256" key="7">
    <source>
        <dbReference type="ARBA" id="ARBA00022801"/>
    </source>
</evidence>
<dbReference type="Gene3D" id="3.20.190.10">
    <property type="entry name" value="MutM-like, N-terminal"/>
    <property type="match status" value="1"/>
</dbReference>
<dbReference type="AlphaFoldDB" id="K0J1T1"/>
<dbReference type="KEGG" id="axl:AXY_09400"/>
<dbReference type="SUPFAM" id="SSF46946">
    <property type="entry name" value="S13-like H2TH domain"/>
    <property type="match status" value="1"/>
</dbReference>
<feature type="binding site" evidence="15">
    <location>
        <position position="93"/>
    </location>
    <ligand>
        <name>DNA</name>
        <dbReference type="ChEBI" id="CHEBI:16991"/>
    </ligand>
</feature>
<dbReference type="Gene3D" id="1.10.8.50">
    <property type="match status" value="1"/>
</dbReference>
<evidence type="ECO:0000256" key="13">
    <source>
        <dbReference type="ARBA" id="ARBA00023295"/>
    </source>
</evidence>
<dbReference type="STRING" id="698758.AXY_09400"/>
<dbReference type="EC" id="3.2.2.23" evidence="15"/>
<dbReference type="EC" id="4.2.99.18" evidence="15"/>
<keyword evidence="7 15" id="KW-0378">Hydrolase</keyword>
<evidence type="ECO:0000259" key="16">
    <source>
        <dbReference type="PROSITE" id="PS51066"/>
    </source>
</evidence>
<evidence type="ECO:0000256" key="5">
    <source>
        <dbReference type="ARBA" id="ARBA00022763"/>
    </source>
</evidence>
<evidence type="ECO:0000256" key="2">
    <source>
        <dbReference type="ARBA" id="ARBA00009409"/>
    </source>
</evidence>
<feature type="active site" description="Proton donor; for delta-elimination activity" evidence="15">
    <location>
        <position position="264"/>
    </location>
</feature>
<name>K0J1T1_AMPXN</name>
<dbReference type="GO" id="GO:0003690">
    <property type="term" value="F:double-stranded DNA binding"/>
    <property type="evidence" value="ECO:0007669"/>
    <property type="project" value="UniProtKB-ARBA"/>
</dbReference>
<evidence type="ECO:0000256" key="1">
    <source>
        <dbReference type="ARBA" id="ARBA00001668"/>
    </source>
</evidence>
<evidence type="ECO:0000313" key="18">
    <source>
        <dbReference type="EMBL" id="BAM47072.1"/>
    </source>
</evidence>
<evidence type="ECO:0000256" key="4">
    <source>
        <dbReference type="ARBA" id="ARBA00022723"/>
    </source>
</evidence>
<comment type="caution">
    <text evidence="15">Lacks conserved residue(s) required for the propagation of feature annotation.</text>
</comment>
<keyword evidence="19" id="KW-1185">Reference proteome</keyword>
<dbReference type="InterPro" id="IPR020629">
    <property type="entry name" value="FPG_Glyclase"/>
</dbReference>